<dbReference type="Proteomes" id="UP000008068">
    <property type="component" value="Unassembled WGS sequence"/>
</dbReference>
<dbReference type="HOGENOM" id="CLU_471114_0_0_1"/>
<organism evidence="2">
    <name type="scientific">Caenorhabditis brenneri</name>
    <name type="common">Nematode worm</name>
    <dbReference type="NCBI Taxonomy" id="135651"/>
    <lineage>
        <taxon>Eukaryota</taxon>
        <taxon>Metazoa</taxon>
        <taxon>Ecdysozoa</taxon>
        <taxon>Nematoda</taxon>
        <taxon>Chromadorea</taxon>
        <taxon>Rhabditida</taxon>
        <taxon>Rhabditina</taxon>
        <taxon>Rhabditomorpha</taxon>
        <taxon>Rhabditoidea</taxon>
        <taxon>Rhabditidae</taxon>
        <taxon>Peloderinae</taxon>
        <taxon>Caenorhabditis</taxon>
    </lineage>
</organism>
<dbReference type="AlphaFoldDB" id="G0NNM6"/>
<proteinExistence type="predicted"/>
<dbReference type="InParanoid" id="G0NNM6"/>
<dbReference type="EMBL" id="GL379915">
    <property type="protein sequence ID" value="EGT34611.1"/>
    <property type="molecule type" value="Genomic_DNA"/>
</dbReference>
<sequence>MNTPQLYGQRLRPAQETGNEKVLSLLSIHQTLIDHFKDVMIDSSGLVMDHRNSPVGFMEDIFTRLTQRLVFEFLGGHVKMKELLCLGDLADGNDEFHPTTPIPMEAYSESSRSTDNIVSIPKSSMNANLICNKSVMNILNLDHPTPSMPFQHSDFTGNFVMSTIAFGLSTDSLDSNSAPDTLFKTLAFKLQKINVNRTKEIQEVALTNHHHALTSGNLESQFHRQHKNLNDVPVSNPCSTPAWNNETINDGNTFSIPNPGKLMDYLYGDLENPQFLDTESSCMKSEDLCCTIGNNGEGPTFSVPDPSKLMNFLYGDLEFPVFLSFESIEEEVPIYIEYDGNDSKVEVISRSVDHTIEESYQCSGMPSLAVLEKIAGLMTESLRDSNGFTNGMDFMWVKIPSSTRFDKESSKISDSKLSYHQDEFKIADYFNFTSKVHNTPATEPNSPISKNLTTFVPTTSPLFYKSEEDEENMTTDLLPFASSIDKPSLMDKNSTRSSYENPEIYASSPCYNSNFISLC</sequence>
<keyword evidence="2" id="KW-1185">Reference proteome</keyword>
<gene>
    <name evidence="1" type="ORF">CAEBREN_22005</name>
</gene>
<accession>G0NNM6</accession>
<protein>
    <submittedName>
        <fullName evidence="1">Uncharacterized protein</fullName>
    </submittedName>
</protein>
<evidence type="ECO:0000313" key="2">
    <source>
        <dbReference type="Proteomes" id="UP000008068"/>
    </source>
</evidence>
<evidence type="ECO:0000313" key="1">
    <source>
        <dbReference type="EMBL" id="EGT34611.1"/>
    </source>
</evidence>
<name>G0NNM6_CAEBE</name>
<reference evidence="2" key="1">
    <citation type="submission" date="2011-07" db="EMBL/GenBank/DDBJ databases">
        <authorList>
            <consortium name="Caenorhabditis brenneri Sequencing and Analysis Consortium"/>
            <person name="Wilson R.K."/>
        </authorList>
    </citation>
    <scope>NUCLEOTIDE SEQUENCE [LARGE SCALE GENOMIC DNA]</scope>
    <source>
        <strain evidence="2">PB2801</strain>
    </source>
</reference>